<dbReference type="InterPro" id="IPR000048">
    <property type="entry name" value="IQ_motif_EF-hand-BS"/>
</dbReference>
<dbReference type="FunFam" id="1.20.5.190:FF:000003">
    <property type="entry name" value="Calmodulin-binding transcription activator 2"/>
    <property type="match status" value="1"/>
</dbReference>
<dbReference type="InterPro" id="IPR014756">
    <property type="entry name" value="Ig_E-set"/>
</dbReference>
<dbReference type="SMART" id="SM00248">
    <property type="entry name" value="ANK"/>
    <property type="match status" value="2"/>
</dbReference>
<name>A0A835TK05_9ROSI</name>
<feature type="region of interest" description="Disordered" evidence="16">
    <location>
        <begin position="1080"/>
        <end position="1111"/>
    </location>
</feature>
<accession>A0A835TK05</accession>
<keyword evidence="14" id="KW-0539">Nucleus</keyword>
<dbReference type="PROSITE" id="PS50088">
    <property type="entry name" value="ANK_REPEAT"/>
    <property type="match status" value="1"/>
</dbReference>
<evidence type="ECO:0000256" key="6">
    <source>
        <dbReference type="ARBA" id="ARBA00022860"/>
    </source>
</evidence>
<keyword evidence="9 15" id="KW-0040">ANK repeat</keyword>
<dbReference type="GO" id="GO:0005516">
    <property type="term" value="F:calmodulin binding"/>
    <property type="evidence" value="ECO:0007669"/>
    <property type="project" value="UniProtKB-KW"/>
</dbReference>
<dbReference type="SUPFAM" id="SSF48403">
    <property type="entry name" value="Ankyrin repeat"/>
    <property type="match status" value="1"/>
</dbReference>
<keyword evidence="12" id="KW-0010">Activator</keyword>
<evidence type="ECO:0000256" key="2">
    <source>
        <dbReference type="ARBA" id="ARBA00008267"/>
    </source>
</evidence>
<feature type="compositionally biased region" description="Polar residues" evidence="16">
    <location>
        <begin position="173"/>
        <end position="196"/>
    </location>
</feature>
<dbReference type="InterPro" id="IPR002110">
    <property type="entry name" value="Ankyrin_rpt"/>
</dbReference>
<evidence type="ECO:0000256" key="12">
    <source>
        <dbReference type="ARBA" id="ARBA00023159"/>
    </source>
</evidence>
<dbReference type="Pfam" id="PF01833">
    <property type="entry name" value="TIG"/>
    <property type="match status" value="1"/>
</dbReference>
<comment type="caution">
    <text evidence="18">The sequence shown here is derived from an EMBL/GenBank/DDBJ whole genome shotgun (WGS) entry which is preliminary data.</text>
</comment>
<dbReference type="Pfam" id="PF00612">
    <property type="entry name" value="IQ"/>
    <property type="match status" value="2"/>
</dbReference>
<keyword evidence="8" id="KW-0346">Stress response</keyword>
<evidence type="ECO:0000313" key="18">
    <source>
        <dbReference type="EMBL" id="KAF9688979.1"/>
    </source>
</evidence>
<dbReference type="PROSITE" id="PS50096">
    <property type="entry name" value="IQ"/>
    <property type="match status" value="3"/>
</dbReference>
<feature type="region of interest" description="Disordered" evidence="16">
    <location>
        <begin position="168"/>
        <end position="196"/>
    </location>
</feature>
<dbReference type="InterPro" id="IPR013783">
    <property type="entry name" value="Ig-like_fold"/>
</dbReference>
<dbReference type="CDD" id="cd00102">
    <property type="entry name" value="IPT"/>
    <property type="match status" value="1"/>
</dbReference>
<protein>
    <recommendedName>
        <fullName evidence="17">CG-1 domain-containing protein</fullName>
    </recommendedName>
</protein>
<dbReference type="Gene3D" id="2.60.40.10">
    <property type="entry name" value="Immunoglobulins"/>
    <property type="match status" value="1"/>
</dbReference>
<feature type="repeat" description="ANK" evidence="15">
    <location>
        <begin position="686"/>
        <end position="718"/>
    </location>
</feature>
<evidence type="ECO:0000313" key="19">
    <source>
        <dbReference type="Proteomes" id="UP000657918"/>
    </source>
</evidence>
<dbReference type="Gene3D" id="1.20.5.190">
    <property type="match status" value="1"/>
</dbReference>
<dbReference type="SMART" id="SM00015">
    <property type="entry name" value="IQ"/>
    <property type="match status" value="3"/>
</dbReference>
<dbReference type="GO" id="GO:0005634">
    <property type="term" value="C:nucleus"/>
    <property type="evidence" value="ECO:0007669"/>
    <property type="project" value="UniProtKB-SubCell"/>
</dbReference>
<proteinExistence type="inferred from homology"/>
<reference evidence="18 19" key="1">
    <citation type="submission" date="2020-10" db="EMBL/GenBank/DDBJ databases">
        <title>Plant Genome Project.</title>
        <authorList>
            <person name="Zhang R.-G."/>
        </authorList>
    </citation>
    <scope>NUCLEOTIDE SEQUENCE [LARGE SCALE GENOMIC DNA]</scope>
    <source>
        <strain evidence="18">FAFU-HL-1</strain>
        <tissue evidence="18">Leaf</tissue>
    </source>
</reference>
<evidence type="ECO:0000256" key="8">
    <source>
        <dbReference type="ARBA" id="ARBA00023016"/>
    </source>
</evidence>
<keyword evidence="3" id="KW-0597">Phosphoprotein</keyword>
<evidence type="ECO:0000256" key="15">
    <source>
        <dbReference type="PROSITE-ProRule" id="PRU00023"/>
    </source>
</evidence>
<dbReference type="InterPro" id="IPR002909">
    <property type="entry name" value="IPT_dom"/>
</dbReference>
<dbReference type="EMBL" id="JADGMS010000001">
    <property type="protein sequence ID" value="KAF9688979.1"/>
    <property type="molecule type" value="Genomic_DNA"/>
</dbReference>
<dbReference type="PROSITE" id="PS50297">
    <property type="entry name" value="ANK_REP_REGION"/>
    <property type="match status" value="1"/>
</dbReference>
<dbReference type="InterPro" id="IPR036770">
    <property type="entry name" value="Ankyrin_rpt-contain_sf"/>
</dbReference>
<evidence type="ECO:0000256" key="10">
    <source>
        <dbReference type="ARBA" id="ARBA00023054"/>
    </source>
</evidence>
<evidence type="ECO:0000256" key="16">
    <source>
        <dbReference type="SAM" id="MobiDB-lite"/>
    </source>
</evidence>
<evidence type="ECO:0000256" key="5">
    <source>
        <dbReference type="ARBA" id="ARBA00022837"/>
    </source>
</evidence>
<sequence>MANISKARTASAKSFKLKETGPGLIYPDRKYEINPNMLPSGYDINGLFEEAQTRWLKPAEVVFILQNHDKYQFTEESPQKPTSGSLFLFNKRVLKFFRKDGHNWRKKKDGRSVGEAHERLKVGNVEAVNCYYAHGEQNQNFQRRSYWMLDPAFEHIVLVHYRDITEGKPSPGSAAQLTPILSCSPDTNTSQTRGSTSAISGVYEPYQSFSSPASVDVSSRLGIKDNGVDRTAEITSSDNNEVTQFLRRLEEQLSLNEDIANEIGPFGDEEGAINDTKILEYVSNISKEDHLKNLLHGSQYIADYQSYGGPAEKQLERNNLAPFQDAGDSGTYQQSYSHYYTDGGKEPLPWIEVIESYKTSSCTEYQQKRKSSLSTEPAQEQENSYWINFNEPDVRNSSLLLPEEAENFELPAYSSVIETHENNSNYYAMLYDEGHLGMPIEADSNLTVAQQQKFTIHEISPEWGYATEVTKVIIVGLFLCDPSESSWMCMFGDTEVPLQIIQEGVIRCDSPPHQPGKVTLCITSGNRESCSEIRDFEYRAKNSSCAHCNLSQTEDTKSPEELLLLVRFVQMLLSDFSLQRGDRVEMGIHLLRKLKADDDTWGYIIEALLVGSGTSSMTVDWLLQQLLNDKLQQWLSSKSQEGHDQSGCSLSKKEKGIIHMVAGLGFEWALNPILSHGVSINFRDINGWTALHWAARFGREKMVASLLASGASAGAVTDPSPQDPIGKTPASIAATSGYMGLAGYLSEVALTSHLSSLRLEETELSKGSAELQAERTLESVSKESFTDNEDEVSLKDTLAAARNAAQAAARIQSAFRAHSFRKRQQREATSLDEYGISVGDIQGLSSISKLAFHSNPHVINSAALSIQKKYRGWKGRRDFLALRQKVVKIQAHVRGYQIRKNYKIICWAVGILDKAILRWRRKGIGLRGFRNEMESIDESEDEDILKIFRKQKVDGAIDEAVSRVLSMVKSPNARLQYHRMLEQYRKAKAALGGTRGAAASTSQVDGTELENDLPAYVAMEESAKNLELVDQAIKLLAEKRNKETSCDDDLLPDDSDQLLSKLLSELGSLKGDDAKLVHSELSSAREDVNSPPIGEAVSEHGEEGPAYGGSRGNAAAEEIVKELRAVRRQNFVTHCLLSVMIALTVAWQVSEVSLILKVKDGLRHPFKSFGSMLTGMVKSPRVDDQDTEKQQSEDQRSSS</sequence>
<evidence type="ECO:0000256" key="11">
    <source>
        <dbReference type="ARBA" id="ARBA00023125"/>
    </source>
</evidence>
<dbReference type="GO" id="GO:0006357">
    <property type="term" value="P:regulation of transcription by RNA polymerase II"/>
    <property type="evidence" value="ECO:0007669"/>
    <property type="project" value="TreeGrafter"/>
</dbReference>
<keyword evidence="4" id="KW-0677">Repeat</keyword>
<dbReference type="SUPFAM" id="SSF81296">
    <property type="entry name" value="E set domains"/>
    <property type="match status" value="1"/>
</dbReference>
<dbReference type="SUPFAM" id="SSF52540">
    <property type="entry name" value="P-loop containing nucleoside triphosphate hydrolases"/>
    <property type="match status" value="1"/>
</dbReference>
<organism evidence="18 19">
    <name type="scientific">Salix dunnii</name>
    <dbReference type="NCBI Taxonomy" id="1413687"/>
    <lineage>
        <taxon>Eukaryota</taxon>
        <taxon>Viridiplantae</taxon>
        <taxon>Streptophyta</taxon>
        <taxon>Embryophyta</taxon>
        <taxon>Tracheophyta</taxon>
        <taxon>Spermatophyta</taxon>
        <taxon>Magnoliopsida</taxon>
        <taxon>eudicotyledons</taxon>
        <taxon>Gunneridae</taxon>
        <taxon>Pentapetalae</taxon>
        <taxon>rosids</taxon>
        <taxon>fabids</taxon>
        <taxon>Malpighiales</taxon>
        <taxon>Salicaceae</taxon>
        <taxon>Saliceae</taxon>
        <taxon>Salix</taxon>
    </lineage>
</organism>
<keyword evidence="10" id="KW-0175">Coiled coil</keyword>
<keyword evidence="11" id="KW-0238">DNA-binding</keyword>
<feature type="compositionally biased region" description="Basic and acidic residues" evidence="16">
    <location>
        <begin position="1180"/>
        <end position="1199"/>
    </location>
</feature>
<keyword evidence="19" id="KW-1185">Reference proteome</keyword>
<keyword evidence="7" id="KW-0805">Transcription regulation</keyword>
<comment type="subcellular location">
    <subcellularLocation>
        <location evidence="1">Nucleus</location>
    </subcellularLocation>
</comment>
<feature type="region of interest" description="Disordered" evidence="16">
    <location>
        <begin position="1177"/>
        <end position="1199"/>
    </location>
</feature>
<evidence type="ECO:0000256" key="7">
    <source>
        <dbReference type="ARBA" id="ARBA00023015"/>
    </source>
</evidence>
<evidence type="ECO:0000256" key="9">
    <source>
        <dbReference type="ARBA" id="ARBA00023043"/>
    </source>
</evidence>
<evidence type="ECO:0000256" key="14">
    <source>
        <dbReference type="ARBA" id="ARBA00023242"/>
    </source>
</evidence>
<gene>
    <name evidence="18" type="ORF">SADUNF_Sadunf01G0044200</name>
</gene>
<feature type="domain" description="CG-1" evidence="17">
    <location>
        <begin position="44"/>
        <end position="170"/>
    </location>
</feature>
<dbReference type="FunFam" id="2.60.40.10:FF:000314">
    <property type="entry name" value="Calmodulin-binding transcription activator 2"/>
    <property type="match status" value="1"/>
</dbReference>
<dbReference type="OrthoDB" id="407555at2759"/>
<keyword evidence="6" id="KW-0112">Calmodulin-binding</keyword>
<dbReference type="Pfam" id="PF12796">
    <property type="entry name" value="Ank_2"/>
    <property type="match status" value="1"/>
</dbReference>
<dbReference type="SMART" id="SM01076">
    <property type="entry name" value="CG-1"/>
    <property type="match status" value="1"/>
</dbReference>
<dbReference type="PANTHER" id="PTHR23335:SF1">
    <property type="entry name" value="CALMODULIN-BINDING TRANSCRIPTION ACTIVATOR, ISOFORM F"/>
    <property type="match status" value="1"/>
</dbReference>
<evidence type="ECO:0000256" key="3">
    <source>
        <dbReference type="ARBA" id="ARBA00022553"/>
    </source>
</evidence>
<keyword evidence="5" id="KW-0106">Calcium</keyword>
<dbReference type="InterPro" id="IPR005559">
    <property type="entry name" value="CG-1_dom"/>
</dbReference>
<dbReference type="AlphaFoldDB" id="A0A835TK05"/>
<evidence type="ECO:0000256" key="4">
    <source>
        <dbReference type="ARBA" id="ARBA00022737"/>
    </source>
</evidence>
<evidence type="ECO:0000256" key="13">
    <source>
        <dbReference type="ARBA" id="ARBA00023163"/>
    </source>
</evidence>
<dbReference type="GO" id="GO:0003690">
    <property type="term" value="F:double-stranded DNA binding"/>
    <property type="evidence" value="ECO:0007669"/>
    <property type="project" value="TreeGrafter"/>
</dbReference>
<dbReference type="Proteomes" id="UP000657918">
    <property type="component" value="Unassembled WGS sequence"/>
</dbReference>
<evidence type="ECO:0000259" key="17">
    <source>
        <dbReference type="PROSITE" id="PS51437"/>
    </source>
</evidence>
<dbReference type="GO" id="GO:0009409">
    <property type="term" value="P:response to cold"/>
    <property type="evidence" value="ECO:0007669"/>
    <property type="project" value="UniProtKB-ARBA"/>
</dbReference>
<dbReference type="Pfam" id="PF03859">
    <property type="entry name" value="CG-1"/>
    <property type="match status" value="1"/>
</dbReference>
<dbReference type="GO" id="GO:0003712">
    <property type="term" value="F:transcription coregulator activity"/>
    <property type="evidence" value="ECO:0007669"/>
    <property type="project" value="TreeGrafter"/>
</dbReference>
<dbReference type="Gene3D" id="1.25.40.20">
    <property type="entry name" value="Ankyrin repeat-containing domain"/>
    <property type="match status" value="1"/>
</dbReference>
<keyword evidence="13" id="KW-0804">Transcription</keyword>
<comment type="similarity">
    <text evidence="2">Belongs to the CAMTA family.</text>
</comment>
<evidence type="ECO:0000256" key="1">
    <source>
        <dbReference type="ARBA" id="ARBA00004123"/>
    </source>
</evidence>
<dbReference type="InterPro" id="IPR027417">
    <property type="entry name" value="P-loop_NTPase"/>
</dbReference>
<dbReference type="PANTHER" id="PTHR23335">
    <property type="entry name" value="CALMODULIN-BINDING TRANSCRIPTION ACTIVATOR CAMTA"/>
    <property type="match status" value="1"/>
</dbReference>
<dbReference type="PROSITE" id="PS51437">
    <property type="entry name" value="CG_1"/>
    <property type="match status" value="1"/>
</dbReference>